<dbReference type="AlphaFoldDB" id="A0A5J4WTR1"/>
<reference evidence="1 2" key="1">
    <citation type="submission" date="2019-03" db="EMBL/GenBank/DDBJ databases">
        <title>Single cell metagenomics reveals metabolic interactions within the superorganism composed of flagellate Streblomastix strix and complex community of Bacteroidetes bacteria on its surface.</title>
        <authorList>
            <person name="Treitli S.C."/>
            <person name="Kolisko M."/>
            <person name="Husnik F."/>
            <person name="Keeling P."/>
            <person name="Hampl V."/>
        </authorList>
    </citation>
    <scope>NUCLEOTIDE SEQUENCE [LARGE SCALE GENOMIC DNA]</scope>
    <source>
        <strain evidence="1">ST1C</strain>
    </source>
</reference>
<evidence type="ECO:0000313" key="1">
    <source>
        <dbReference type="EMBL" id="KAA6398368.1"/>
    </source>
</evidence>
<accession>A0A5J4WTR1</accession>
<dbReference type="EMBL" id="SNRW01000971">
    <property type="protein sequence ID" value="KAA6398368.1"/>
    <property type="molecule type" value="Genomic_DNA"/>
</dbReference>
<feature type="non-terminal residue" evidence="1">
    <location>
        <position position="122"/>
    </location>
</feature>
<protein>
    <submittedName>
        <fullName evidence="1">Cysteine synthase</fullName>
    </submittedName>
</protein>
<dbReference type="Proteomes" id="UP000324800">
    <property type="component" value="Unassembled WGS sequence"/>
</dbReference>
<evidence type="ECO:0000313" key="2">
    <source>
        <dbReference type="Proteomes" id="UP000324800"/>
    </source>
</evidence>
<sequence>MQEKKDSEKETQSLNNAVQRCKEKHIFIPTLEQLSHPELMPQKLKDKLKSVGMQDLNSLNLFRITWKNEPVESGGQFGSVNALELPSVLTGCRAKIFVLLGKYFPTGCHKVGASFGPLVDRL</sequence>
<gene>
    <name evidence="1" type="ORF">EZS28_006100</name>
</gene>
<organism evidence="1 2">
    <name type="scientific">Streblomastix strix</name>
    <dbReference type="NCBI Taxonomy" id="222440"/>
    <lineage>
        <taxon>Eukaryota</taxon>
        <taxon>Metamonada</taxon>
        <taxon>Preaxostyla</taxon>
        <taxon>Oxymonadida</taxon>
        <taxon>Streblomastigidae</taxon>
        <taxon>Streblomastix</taxon>
    </lineage>
</organism>
<proteinExistence type="predicted"/>
<comment type="caution">
    <text evidence="1">The sequence shown here is derived from an EMBL/GenBank/DDBJ whole genome shotgun (WGS) entry which is preliminary data.</text>
</comment>
<name>A0A5J4WTR1_9EUKA</name>